<reference evidence="1" key="1">
    <citation type="submission" date="2020-02" db="EMBL/GenBank/DDBJ databases">
        <authorList>
            <person name="Meier V. D."/>
        </authorList>
    </citation>
    <scope>NUCLEOTIDE SEQUENCE</scope>
    <source>
        <strain evidence="1">AVDCRST_MAG51</strain>
    </source>
</reference>
<sequence>MPVPTPQSQEADDLPAPSIAIDARQQDAYWSEAYSAEPYARADRDYEDYAPAYCVGYVGYAQYGGSCGESEKSLCANWERIKGASRLSLDEALAAIGAAWERVARQAREAGRSPALAPSGPVVRLGIYTGIAAGGPGEQASPAP</sequence>
<gene>
    <name evidence="1" type="ORF">AVDCRST_MAG51-2830</name>
</gene>
<protein>
    <submittedName>
        <fullName evidence="1">Uncharacterized protein</fullName>
    </submittedName>
</protein>
<dbReference type="AlphaFoldDB" id="A0A6J4Q969"/>
<proteinExistence type="predicted"/>
<dbReference type="EMBL" id="CADCUX010000601">
    <property type="protein sequence ID" value="CAA9433975.1"/>
    <property type="molecule type" value="Genomic_DNA"/>
</dbReference>
<evidence type="ECO:0000313" key="1">
    <source>
        <dbReference type="EMBL" id="CAA9433975.1"/>
    </source>
</evidence>
<organism evidence="1">
    <name type="scientific">uncultured Ramlibacter sp</name>
    <dbReference type="NCBI Taxonomy" id="260755"/>
    <lineage>
        <taxon>Bacteria</taxon>
        <taxon>Pseudomonadati</taxon>
        <taxon>Pseudomonadota</taxon>
        <taxon>Betaproteobacteria</taxon>
        <taxon>Burkholderiales</taxon>
        <taxon>Comamonadaceae</taxon>
        <taxon>Ramlibacter</taxon>
        <taxon>environmental samples</taxon>
    </lineage>
</organism>
<name>A0A6J4Q969_9BURK</name>
<accession>A0A6J4Q969</accession>